<accession>A0AB40BH23</accession>
<evidence type="ECO:0000313" key="2">
    <source>
        <dbReference type="Proteomes" id="UP001515500"/>
    </source>
</evidence>
<feature type="region of interest" description="Disordered" evidence="1">
    <location>
        <begin position="291"/>
        <end position="331"/>
    </location>
</feature>
<proteinExistence type="predicted"/>
<name>A0AB40BH23_DIOCR</name>
<feature type="compositionally biased region" description="Basic and acidic residues" evidence="1">
    <location>
        <begin position="291"/>
        <end position="303"/>
    </location>
</feature>
<dbReference type="GeneID" id="120262148"/>
<sequence>MNISKISLQMPFTSPSITTASSILTLHGRNTCLSSIPPHRHRHHHRHRLRFSYRLPLAMTSMRTHNDGKFHQVICNAFFQANEISGKFNEEFKYEEMMIIRAALASYIISDASSKLLEQMVENGINGKRDKSLQESHAELDCLIQMAEIIRIIQEYSSTDHLAKIIEASGDYASGLKEVDKLIEEEEYEKAEKKCDMLEELPHSFVDSSITLRKFIALLGLGKTHLAQYIEETKSLQHLGRQHKLMDHLIHKLIRGVFYEFKGEDSRNIKNDGKGSFLKFIRKMMRAKEKFKEYEDKEEDRRNPPQSGDENRDEDEKTSDEQNGKEENHGN</sequence>
<reference evidence="3" key="1">
    <citation type="submission" date="2025-08" db="UniProtKB">
        <authorList>
            <consortium name="RefSeq"/>
        </authorList>
    </citation>
    <scope>IDENTIFICATION</scope>
</reference>
<dbReference type="RefSeq" id="XP_039126147.1">
    <property type="nucleotide sequence ID" value="XM_039270213.1"/>
</dbReference>
<evidence type="ECO:0000313" key="3">
    <source>
        <dbReference type="RefSeq" id="XP_039126147.1"/>
    </source>
</evidence>
<protein>
    <submittedName>
        <fullName evidence="3">Uncharacterized protein LOC120262148</fullName>
    </submittedName>
</protein>
<evidence type="ECO:0000256" key="1">
    <source>
        <dbReference type="SAM" id="MobiDB-lite"/>
    </source>
</evidence>
<dbReference type="AlphaFoldDB" id="A0AB40BH23"/>
<organism evidence="2 3">
    <name type="scientific">Dioscorea cayennensis subsp. rotundata</name>
    <name type="common">White Guinea yam</name>
    <name type="synonym">Dioscorea rotundata</name>
    <dbReference type="NCBI Taxonomy" id="55577"/>
    <lineage>
        <taxon>Eukaryota</taxon>
        <taxon>Viridiplantae</taxon>
        <taxon>Streptophyta</taxon>
        <taxon>Embryophyta</taxon>
        <taxon>Tracheophyta</taxon>
        <taxon>Spermatophyta</taxon>
        <taxon>Magnoliopsida</taxon>
        <taxon>Liliopsida</taxon>
        <taxon>Dioscoreales</taxon>
        <taxon>Dioscoreaceae</taxon>
        <taxon>Dioscorea</taxon>
    </lineage>
</organism>
<gene>
    <name evidence="3" type="primary">LOC120262148</name>
</gene>
<feature type="compositionally biased region" description="Basic and acidic residues" evidence="1">
    <location>
        <begin position="319"/>
        <end position="331"/>
    </location>
</feature>
<keyword evidence="2" id="KW-1185">Reference proteome</keyword>
<dbReference type="Proteomes" id="UP001515500">
    <property type="component" value="Chromosome 5"/>
</dbReference>